<keyword evidence="4" id="KW-1185">Reference proteome</keyword>
<dbReference type="EMBL" id="JACEGA010000001">
    <property type="protein sequence ID" value="MBB2182525.1"/>
    <property type="molecule type" value="Genomic_DNA"/>
</dbReference>
<dbReference type="InterPro" id="IPR043759">
    <property type="entry name" value="DUF5704"/>
</dbReference>
<reference evidence="3 4" key="1">
    <citation type="submission" date="2020-07" db="EMBL/GenBank/DDBJ databases">
        <title>Characterization and genome sequencing of isolate MD1, a novel member within the family Lachnospiraceae.</title>
        <authorList>
            <person name="Rettenmaier R."/>
            <person name="Di Bello L."/>
            <person name="Zinser C."/>
            <person name="Scheitz K."/>
            <person name="Liebl W."/>
            <person name="Zverlov V."/>
        </authorList>
    </citation>
    <scope>NUCLEOTIDE SEQUENCE [LARGE SCALE GENOMIC DNA]</scope>
    <source>
        <strain evidence="3 4">MD1</strain>
    </source>
</reference>
<proteinExistence type="predicted"/>
<evidence type="ECO:0000313" key="4">
    <source>
        <dbReference type="Proteomes" id="UP000574276"/>
    </source>
</evidence>
<feature type="region of interest" description="Disordered" evidence="1">
    <location>
        <begin position="413"/>
        <end position="463"/>
    </location>
</feature>
<evidence type="ECO:0000259" key="2">
    <source>
        <dbReference type="Pfam" id="PF18964"/>
    </source>
</evidence>
<dbReference type="Proteomes" id="UP000574276">
    <property type="component" value="Unassembled WGS sequence"/>
</dbReference>
<comment type="caution">
    <text evidence="3">The sequence shown here is derived from an EMBL/GenBank/DDBJ whole genome shotgun (WGS) entry which is preliminary data.</text>
</comment>
<gene>
    <name evidence="3" type="ORF">H0486_06525</name>
</gene>
<sequence>MSNTIINRSLNKIMSLIIIIGIIVQLPTNVLTQECKAAESGTWILTNHYNNKYLVVYDIENDEIVLQGTHHKKQNDYYYETDNYVMTLTPYNTSSSFPSEARNNRIKVSKSPDEYVGNETIQNYYTINFEDIVGMAGKLGISGQDIGDNGIPVYLHVIYDIYEGNVKKVNDVIGVQEMLNAPEKYRLGYSAWDPATQEKVPSYYNMRFDICPTYRVEVIPVDKDGNELSDEPFKTQKVIYKETFKYTLPESKKKLEHNNSMWEYSGTWYYGFEKRKTGSKTKTSKYTSSINFESPDATPGSTLTVYLIYDNVIEPYKYNIIAVDKDYNELKVLKNPEKVMYGDKISYDPPDEITVSKKEYTYQNKWFLRYISRDNGRTKTNGPNMGEKIANFIMPDAQKDSLATFYMIYDDDDTSNPASPTPTGKPSITPTPKPSTSPGAPTPSPKPSPSPKPEPTPTPPLPEIIIPDEEVIEVDSMEVNATGVIKPDVRGAEKFIATLGVPTTESLYGQVIAKEYLIKYRIVKKVGVQYFNVKVTKDYLLNYETATPDSDGGGEPVEEIVPISQTITVPRAYGYWEIESFECYKIDNAVLNNYALPDGKLILIPDKNHYDAPNIIVSHSSNMADHVYSPIESIEGITLDPEEVMNEEDTTSRPDFDPEDLSYYGLAMTGEARVRSDTLIINGVTIISGEMSEREAPGINGSLPMYEDMTHQDALFKANNVIEATKLNGTYPSNGTITYSRIASVNPTKPSTLTYSIENINDVVIHTPVICKPTITANNDKYVQLINPDLTRIQLVLDPDPTLSDFVVNISNTGPHSNKLGYYTRDFSRSLRDPNVSYISKENDLLKNQVKFPFDVYIDAGVANYEGDDDFIKVGTWISIGRASPRFYLPMTVNEGKYTVQFRTIAVNGDSFLNKMEEYANMNMANYVATDTIDVQVSGRIYGLNIYDLSDYPIWKDVFRIPKSSKLKKDDSRYIDGSDMNTYSSERYYTYALGTNDQYGKDTERNIKYTFPLVDGSHPKYKNKGILKTGYLVRFSLETTGNMFSDASRVVIKPNFYFVDKNGENRVAVDLYYSESIDNKTRYLVKVGSALDKINMKFVLTGDLELAVPEKELKQTARLRGEKYEKFIGQYSPMFNFYEIKLCSPFRTYANNEYVNRMKSYASFTKVTEAGITEDKMLERLQRWYGQYYIPNEVHVVKKGFDVMDYVDKYGVDYGEDFWLKDGYIIVNLTIETIGDDGTRRLSYINSKNYRDYGHCSMWVMEGPPQQKSSYKGPTFTFYAGDFVIYHSSKRMSEDYEAGAIY</sequence>
<feature type="domain" description="DUF5704" evidence="2">
    <location>
        <begin position="497"/>
        <end position="655"/>
    </location>
</feature>
<dbReference type="RefSeq" id="WP_228352244.1">
    <property type="nucleotide sequence ID" value="NZ_JACEGA010000001.1"/>
</dbReference>
<dbReference type="Pfam" id="PF18964">
    <property type="entry name" value="DUF5704"/>
    <property type="match status" value="1"/>
</dbReference>
<organism evidence="3 4">
    <name type="scientific">Variimorphobacter saccharofermentans</name>
    <dbReference type="NCBI Taxonomy" id="2755051"/>
    <lineage>
        <taxon>Bacteria</taxon>
        <taxon>Bacillati</taxon>
        <taxon>Bacillota</taxon>
        <taxon>Clostridia</taxon>
        <taxon>Lachnospirales</taxon>
        <taxon>Lachnospiraceae</taxon>
        <taxon>Variimorphobacter</taxon>
    </lineage>
</organism>
<feature type="compositionally biased region" description="Pro residues" evidence="1">
    <location>
        <begin position="429"/>
        <end position="462"/>
    </location>
</feature>
<name>A0A839JXX5_9FIRM</name>
<evidence type="ECO:0000313" key="3">
    <source>
        <dbReference type="EMBL" id="MBB2182525.1"/>
    </source>
</evidence>
<protein>
    <recommendedName>
        <fullName evidence="2">DUF5704 domain-containing protein</fullName>
    </recommendedName>
</protein>
<evidence type="ECO:0000256" key="1">
    <source>
        <dbReference type="SAM" id="MobiDB-lite"/>
    </source>
</evidence>
<accession>A0A839JXX5</accession>